<evidence type="ECO:0000259" key="3">
    <source>
        <dbReference type="Pfam" id="PF14016"/>
    </source>
</evidence>
<dbReference type="PROSITE" id="PS51257">
    <property type="entry name" value="PROKAR_LIPOPROTEIN"/>
    <property type="match status" value="1"/>
</dbReference>
<organism evidence="4 5">
    <name type="scientific">Actinocrispum wychmicini</name>
    <dbReference type="NCBI Taxonomy" id="1213861"/>
    <lineage>
        <taxon>Bacteria</taxon>
        <taxon>Bacillati</taxon>
        <taxon>Actinomycetota</taxon>
        <taxon>Actinomycetes</taxon>
        <taxon>Pseudonocardiales</taxon>
        <taxon>Pseudonocardiaceae</taxon>
        <taxon>Actinocrispum</taxon>
    </lineage>
</organism>
<accession>A0A4R2JYU2</accession>
<dbReference type="Pfam" id="PF14016">
    <property type="entry name" value="DUF4232"/>
    <property type="match status" value="1"/>
</dbReference>
<protein>
    <submittedName>
        <fullName evidence="4">Uncharacterized protein DUF4232</fullName>
    </submittedName>
</protein>
<gene>
    <name evidence="4" type="ORF">EV192_101283</name>
</gene>
<evidence type="ECO:0000256" key="2">
    <source>
        <dbReference type="SAM" id="SignalP"/>
    </source>
</evidence>
<evidence type="ECO:0000313" key="4">
    <source>
        <dbReference type="EMBL" id="TCO64507.1"/>
    </source>
</evidence>
<evidence type="ECO:0000256" key="1">
    <source>
        <dbReference type="SAM" id="MobiDB-lite"/>
    </source>
</evidence>
<evidence type="ECO:0000313" key="5">
    <source>
        <dbReference type="Proteomes" id="UP000295680"/>
    </source>
</evidence>
<dbReference type="AlphaFoldDB" id="A0A4R2JYU2"/>
<dbReference type="Proteomes" id="UP000295680">
    <property type="component" value="Unassembled WGS sequence"/>
</dbReference>
<feature type="signal peptide" evidence="2">
    <location>
        <begin position="1"/>
        <end position="24"/>
    </location>
</feature>
<sequence length="216" mass="21515">MNVPFKRILAASGLVLLTACTGQAQPAAVPPVPSIDIPPNVSGTVSSAVPQTPVEQPPNSPNKPGPGDAPQPVVSGSGECKAADLTVSVGGGDAAAGTVYRSVVFTNKSDKSCTMQGFPGVSYVTGDDGHQVGPAAVRVGVKGAAITLAPGAKAQAPVGFVQVGNFDPAVCRPTSTRGLRIYPPHDTASMFLPLPGNGCAGTPPGQQLSVKTVGRA</sequence>
<feature type="domain" description="DUF4232" evidence="3">
    <location>
        <begin position="80"/>
        <end position="213"/>
    </location>
</feature>
<keyword evidence="5" id="KW-1185">Reference proteome</keyword>
<feature type="compositionally biased region" description="Pro residues" evidence="1">
    <location>
        <begin position="55"/>
        <end position="69"/>
    </location>
</feature>
<proteinExistence type="predicted"/>
<dbReference type="OrthoDB" id="3268346at2"/>
<name>A0A4R2JYU2_9PSEU</name>
<reference evidence="4 5" key="1">
    <citation type="submission" date="2019-03" db="EMBL/GenBank/DDBJ databases">
        <title>Genomic Encyclopedia of Type Strains, Phase IV (KMG-IV): sequencing the most valuable type-strain genomes for metagenomic binning, comparative biology and taxonomic classification.</title>
        <authorList>
            <person name="Goeker M."/>
        </authorList>
    </citation>
    <scope>NUCLEOTIDE SEQUENCE [LARGE SCALE GENOMIC DNA]</scope>
    <source>
        <strain evidence="4 5">DSM 45934</strain>
    </source>
</reference>
<comment type="caution">
    <text evidence="4">The sequence shown here is derived from an EMBL/GenBank/DDBJ whole genome shotgun (WGS) entry which is preliminary data.</text>
</comment>
<dbReference type="InterPro" id="IPR025326">
    <property type="entry name" value="DUF4232"/>
</dbReference>
<dbReference type="EMBL" id="SLWS01000001">
    <property type="protein sequence ID" value="TCO64507.1"/>
    <property type="molecule type" value="Genomic_DNA"/>
</dbReference>
<feature type="compositionally biased region" description="Polar residues" evidence="1">
    <location>
        <begin position="41"/>
        <end position="54"/>
    </location>
</feature>
<feature type="region of interest" description="Disordered" evidence="1">
    <location>
        <begin position="35"/>
        <end position="77"/>
    </location>
</feature>
<keyword evidence="2" id="KW-0732">Signal</keyword>
<dbReference type="RefSeq" id="WP_132110301.1">
    <property type="nucleotide sequence ID" value="NZ_SLWS01000001.1"/>
</dbReference>
<feature type="chain" id="PRO_5020676303" evidence="2">
    <location>
        <begin position="25"/>
        <end position="216"/>
    </location>
</feature>